<dbReference type="InterPro" id="IPR003439">
    <property type="entry name" value="ABC_transporter-like_ATP-bd"/>
</dbReference>
<dbReference type="InterPro" id="IPR050093">
    <property type="entry name" value="ABC_SmlMolc_Importer"/>
</dbReference>
<dbReference type="InterPro" id="IPR017871">
    <property type="entry name" value="ABC_transporter-like_CS"/>
</dbReference>
<organism evidence="6 7">
    <name type="scientific">Acidithrix ferrooxidans</name>
    <dbReference type="NCBI Taxonomy" id="1280514"/>
    <lineage>
        <taxon>Bacteria</taxon>
        <taxon>Bacillati</taxon>
        <taxon>Actinomycetota</taxon>
        <taxon>Acidimicrobiia</taxon>
        <taxon>Acidimicrobiales</taxon>
        <taxon>Acidimicrobiaceae</taxon>
        <taxon>Acidithrix</taxon>
    </lineage>
</organism>
<dbReference type="InterPro" id="IPR003593">
    <property type="entry name" value="AAA+_ATPase"/>
</dbReference>
<dbReference type="SUPFAM" id="SSF52540">
    <property type="entry name" value="P-loop containing nucleoside triphosphate hydrolases"/>
    <property type="match status" value="1"/>
</dbReference>
<dbReference type="GO" id="GO:0015418">
    <property type="term" value="F:ABC-type quaternary ammonium compound transporting activity"/>
    <property type="evidence" value="ECO:0007669"/>
    <property type="project" value="UniProtKB-EC"/>
</dbReference>
<keyword evidence="1" id="KW-0813">Transport</keyword>
<dbReference type="PROSITE" id="PS50893">
    <property type="entry name" value="ABC_TRANSPORTER_2"/>
    <property type="match status" value="1"/>
</dbReference>
<dbReference type="RefSeq" id="WP_200891160.1">
    <property type="nucleotide sequence ID" value="NZ_JXYS01000008.1"/>
</dbReference>
<accession>A0A0D8HLG2</accession>
<dbReference type="AlphaFoldDB" id="A0A0D8HLG2"/>
<dbReference type="EMBL" id="JXYS01000008">
    <property type="protein sequence ID" value="KJF18709.1"/>
    <property type="molecule type" value="Genomic_DNA"/>
</dbReference>
<dbReference type="InterPro" id="IPR027417">
    <property type="entry name" value="P-loop_NTPase"/>
</dbReference>
<reference evidence="6 7" key="1">
    <citation type="submission" date="2015-01" db="EMBL/GenBank/DDBJ databases">
        <title>Draft genome of the acidophilic iron oxidizer Acidithrix ferrooxidans strain Py-F3.</title>
        <authorList>
            <person name="Poehlein A."/>
            <person name="Eisen S."/>
            <person name="Schloemann M."/>
            <person name="Johnson B.D."/>
            <person name="Daniel R."/>
            <person name="Muehling M."/>
        </authorList>
    </citation>
    <scope>NUCLEOTIDE SEQUENCE [LARGE SCALE GENOMIC DNA]</scope>
    <source>
        <strain evidence="6 7">Py-F3</strain>
    </source>
</reference>
<gene>
    <name evidence="6" type="primary">cysA1</name>
    <name evidence="6" type="ORF">AXFE_03960</name>
</gene>
<dbReference type="PROSITE" id="PS00211">
    <property type="entry name" value="ABC_TRANSPORTER_1"/>
    <property type="match status" value="1"/>
</dbReference>
<dbReference type="InterPro" id="IPR008995">
    <property type="entry name" value="Mo/tungstate-bd_C_term_dom"/>
</dbReference>
<dbReference type="EC" id="7.6.2.9" evidence="4"/>
<name>A0A0D8HLG2_9ACTN</name>
<dbReference type="PATRIC" id="fig|1280514.3.peg.550"/>
<dbReference type="GO" id="GO:0005524">
    <property type="term" value="F:ATP binding"/>
    <property type="evidence" value="ECO:0007669"/>
    <property type="project" value="UniProtKB-KW"/>
</dbReference>
<proteinExistence type="predicted"/>
<evidence type="ECO:0000256" key="4">
    <source>
        <dbReference type="ARBA" id="ARBA00066388"/>
    </source>
</evidence>
<dbReference type="GO" id="GO:0016887">
    <property type="term" value="F:ATP hydrolysis activity"/>
    <property type="evidence" value="ECO:0007669"/>
    <property type="project" value="InterPro"/>
</dbReference>
<evidence type="ECO:0000256" key="1">
    <source>
        <dbReference type="ARBA" id="ARBA00022448"/>
    </source>
</evidence>
<protein>
    <recommendedName>
        <fullName evidence="4">ABC-type quaternary amine transporter</fullName>
        <ecNumber evidence="4">7.6.2.9</ecNumber>
    </recommendedName>
</protein>
<dbReference type="SMART" id="SM00382">
    <property type="entry name" value="AAA"/>
    <property type="match status" value="1"/>
</dbReference>
<evidence type="ECO:0000313" key="7">
    <source>
        <dbReference type="Proteomes" id="UP000032360"/>
    </source>
</evidence>
<evidence type="ECO:0000256" key="3">
    <source>
        <dbReference type="ARBA" id="ARBA00022840"/>
    </source>
</evidence>
<dbReference type="FunFam" id="3.40.50.300:FF:000425">
    <property type="entry name" value="Probable ABC transporter, ATP-binding subunit"/>
    <property type="match status" value="1"/>
</dbReference>
<dbReference type="Gene3D" id="2.40.50.100">
    <property type="match status" value="1"/>
</dbReference>
<dbReference type="Proteomes" id="UP000032360">
    <property type="component" value="Unassembled WGS sequence"/>
</dbReference>
<sequence>MKTKTNTQGGRYGRSGLPVEFDGIARNFKDVAALKSFNLHADPGELIVLLGPSGCGKTTALRVLAGLEMPDSGRVTIGNHDVTSLPAAKRNIGMVFQSYSLFPNMTARENVEFGLRVRGQKQSDRTARSNELLELIGLKDQADRYPHQLSGGQQQRVALARALAIKPEVLVLDEPLSALDAKVRSSLRDEIRRIQLELGITTFFVTHDQEEALAIADRIAVMHQGQLEQLDTPLAVYTNPATEFVAEFVGTVNRLPGKVINSNTVEVATVGPINYAYDGAFPSGSQVEVLVRPESIGVRDGGDDTCRVLAKSFLGSTIKLTLLDKSDRLIIVAIPTSEAALVANSETVSLYSRGDALLVKDGAR</sequence>
<keyword evidence="7" id="KW-1185">Reference proteome</keyword>
<dbReference type="SUPFAM" id="SSF50331">
    <property type="entry name" value="MOP-like"/>
    <property type="match status" value="1"/>
</dbReference>
<comment type="caution">
    <text evidence="6">The sequence shown here is derived from an EMBL/GenBank/DDBJ whole genome shotgun (WGS) entry which is preliminary data.</text>
</comment>
<dbReference type="Pfam" id="PF00005">
    <property type="entry name" value="ABC_tran"/>
    <property type="match status" value="1"/>
</dbReference>
<feature type="domain" description="ABC transporter" evidence="5">
    <location>
        <begin position="19"/>
        <end position="249"/>
    </location>
</feature>
<evidence type="ECO:0000259" key="5">
    <source>
        <dbReference type="PROSITE" id="PS50893"/>
    </source>
</evidence>
<dbReference type="PANTHER" id="PTHR42781">
    <property type="entry name" value="SPERMIDINE/PUTRESCINE IMPORT ATP-BINDING PROTEIN POTA"/>
    <property type="match status" value="1"/>
</dbReference>
<dbReference type="PANTHER" id="PTHR42781:SF4">
    <property type="entry name" value="SPERMIDINE_PUTRESCINE IMPORT ATP-BINDING PROTEIN POTA"/>
    <property type="match status" value="1"/>
</dbReference>
<keyword evidence="6" id="KW-0378">Hydrolase</keyword>
<evidence type="ECO:0000313" key="6">
    <source>
        <dbReference type="EMBL" id="KJF18709.1"/>
    </source>
</evidence>
<keyword evidence="2" id="KW-0547">Nucleotide-binding</keyword>
<keyword evidence="3 6" id="KW-0067">ATP-binding</keyword>
<evidence type="ECO:0000256" key="2">
    <source>
        <dbReference type="ARBA" id="ARBA00022741"/>
    </source>
</evidence>
<dbReference type="STRING" id="1280514.AXFE_03960"/>
<dbReference type="Gene3D" id="3.40.50.300">
    <property type="entry name" value="P-loop containing nucleotide triphosphate hydrolases"/>
    <property type="match status" value="1"/>
</dbReference>